<dbReference type="SUPFAM" id="SSF54001">
    <property type="entry name" value="Cysteine proteinases"/>
    <property type="match status" value="1"/>
</dbReference>
<dbReference type="InterPro" id="IPR038765">
    <property type="entry name" value="Papain-like_cys_pep_sf"/>
</dbReference>
<dbReference type="InterPro" id="IPR002931">
    <property type="entry name" value="Transglutaminase-like"/>
</dbReference>
<dbReference type="Pfam" id="PF01841">
    <property type="entry name" value="Transglut_core"/>
    <property type="match status" value="1"/>
</dbReference>
<evidence type="ECO:0000259" key="2">
    <source>
        <dbReference type="SMART" id="SM00460"/>
    </source>
</evidence>
<dbReference type="AlphaFoldDB" id="A0A5M6DE31"/>
<evidence type="ECO:0000313" key="4">
    <source>
        <dbReference type="Proteomes" id="UP000324479"/>
    </source>
</evidence>
<dbReference type="Pfam" id="PF08379">
    <property type="entry name" value="Bact_transglu_N"/>
    <property type="match status" value="1"/>
</dbReference>
<dbReference type="Gene3D" id="3.10.620.30">
    <property type="match status" value="1"/>
</dbReference>
<organism evidence="3 4">
    <name type="scientific">Roseiconus nitratireducens</name>
    <dbReference type="NCBI Taxonomy" id="2605748"/>
    <lineage>
        <taxon>Bacteria</taxon>
        <taxon>Pseudomonadati</taxon>
        <taxon>Planctomycetota</taxon>
        <taxon>Planctomycetia</taxon>
        <taxon>Pirellulales</taxon>
        <taxon>Pirellulaceae</taxon>
        <taxon>Roseiconus</taxon>
    </lineage>
</organism>
<name>A0A5M6DE31_9BACT</name>
<reference evidence="3 4" key="1">
    <citation type="submission" date="2019-08" db="EMBL/GenBank/DDBJ databases">
        <authorList>
            <person name="Dhanesh K."/>
            <person name="Kumar G."/>
            <person name="Sasikala C."/>
            <person name="Venkata Ramana C."/>
        </authorList>
    </citation>
    <scope>NUCLEOTIDE SEQUENCE [LARGE SCALE GENOMIC DNA]</scope>
    <source>
        <strain evidence="3 4">JC645</strain>
    </source>
</reference>
<dbReference type="SMART" id="SM00460">
    <property type="entry name" value="TGc"/>
    <property type="match status" value="1"/>
</dbReference>
<dbReference type="InterPro" id="IPR013589">
    <property type="entry name" value="Bac_transglu_N"/>
</dbReference>
<feature type="domain" description="Transglutaminase-like" evidence="2">
    <location>
        <begin position="212"/>
        <end position="283"/>
    </location>
</feature>
<feature type="region of interest" description="Disordered" evidence="1">
    <location>
        <begin position="329"/>
        <end position="386"/>
    </location>
</feature>
<evidence type="ECO:0000256" key="1">
    <source>
        <dbReference type="SAM" id="MobiDB-lite"/>
    </source>
</evidence>
<dbReference type="Proteomes" id="UP000324479">
    <property type="component" value="Unassembled WGS sequence"/>
</dbReference>
<proteinExistence type="predicted"/>
<sequence length="386" mass="40937">MNEGHANGGQANGGPKGDPLPENTAATPGAAPAALPTAVRYRIRHSTSYQYSQNVAVCQNQLRMQPISGGNVICHRSTLTVVPEPSSRDEHFDYFGNRVQAFSIESKHRSLSVVVESQVTIRQPRVVAESASPPWETCLKPVGQRGGLPLRDEHRYASPRVAPGRPFADYARESFGDGRGIVEAALDLTRRIHHDFAYDTTATDVNTTTERAFELRAGVCQDFAHVQIACLRSIGLAARYVSGYLRTVPPPGKPRLVGADESHAWLEVFAGEDLGWLGLDPTNACLVGMDHIPVSLGRDYGDVSPMRGVVLGGGTHTLKVSVDVAPAQEVAGSKDASPPPNSPPASQPQPAGESSESGNPATANPAPSPDPPTSQSQSQSQPPPSG</sequence>
<dbReference type="EMBL" id="VWOX01000004">
    <property type="protein sequence ID" value="KAA5544399.1"/>
    <property type="molecule type" value="Genomic_DNA"/>
</dbReference>
<accession>A0A5M6DE31</accession>
<dbReference type="PANTHER" id="PTHR33490:SF7">
    <property type="entry name" value="BLR2979 PROTEIN"/>
    <property type="match status" value="1"/>
</dbReference>
<evidence type="ECO:0000313" key="3">
    <source>
        <dbReference type="EMBL" id="KAA5544399.1"/>
    </source>
</evidence>
<dbReference type="RefSeq" id="WP_150076008.1">
    <property type="nucleotide sequence ID" value="NZ_VWOX01000004.1"/>
</dbReference>
<gene>
    <name evidence="3" type="ORF">FYK55_08650</name>
</gene>
<feature type="compositionally biased region" description="Gly residues" evidence="1">
    <location>
        <begin position="1"/>
        <end position="16"/>
    </location>
</feature>
<dbReference type="PANTHER" id="PTHR33490">
    <property type="entry name" value="BLR5614 PROTEIN-RELATED"/>
    <property type="match status" value="1"/>
</dbReference>
<protein>
    <submittedName>
        <fullName evidence="3">Transglutaminase family protein</fullName>
    </submittedName>
</protein>
<comment type="caution">
    <text evidence="3">The sequence shown here is derived from an EMBL/GenBank/DDBJ whole genome shotgun (WGS) entry which is preliminary data.</text>
</comment>
<keyword evidence="4" id="KW-1185">Reference proteome</keyword>
<feature type="compositionally biased region" description="Pro residues" evidence="1">
    <location>
        <begin position="337"/>
        <end position="347"/>
    </location>
</feature>
<feature type="region of interest" description="Disordered" evidence="1">
    <location>
        <begin position="1"/>
        <end position="31"/>
    </location>
</feature>